<reference evidence="2" key="1">
    <citation type="submission" date="2020-09" db="EMBL/GenBank/DDBJ databases">
        <authorList>
            <person name="Page A."/>
            <person name="Bastkowski S."/>
        </authorList>
    </citation>
    <scope>NUCLEOTIDE SEQUENCE</scope>
    <source>
        <strain evidence="2">L6_E562_ETEC</strain>
    </source>
</reference>
<dbReference type="Pfam" id="PF09008">
    <property type="entry name" value="Head_binding"/>
    <property type="match status" value="1"/>
</dbReference>
<dbReference type="EMBL" id="LR883000">
    <property type="protein sequence ID" value="CAD6001563.1"/>
    <property type="molecule type" value="Genomic_DNA"/>
</dbReference>
<dbReference type="AlphaFoldDB" id="A0A7I8Z4Y1"/>
<dbReference type="Gene3D" id="2.170.14.10">
    <property type="entry name" value="Phage P22 tailspike-like, N-terminal domain"/>
    <property type="match status" value="1"/>
</dbReference>
<feature type="domain" description="Bacteriophage P22 tailspike N-terminal" evidence="1">
    <location>
        <begin position="1"/>
        <end position="113"/>
    </location>
</feature>
<accession>A0A7I8Z4Y1</accession>
<organism evidence="2">
    <name type="scientific">Escherichia coli</name>
    <dbReference type="NCBI Taxonomy" id="562"/>
    <lineage>
        <taxon>Bacteria</taxon>
        <taxon>Pseudomonadati</taxon>
        <taxon>Pseudomonadota</taxon>
        <taxon>Gammaproteobacteria</taxon>
        <taxon>Enterobacterales</taxon>
        <taxon>Enterobacteriaceae</taxon>
        <taxon>Escherichia</taxon>
    </lineage>
</organism>
<name>A0A7I8Z4Y1_ECOLX</name>
<dbReference type="InterPro" id="IPR009093">
    <property type="entry name" value="P22_tailspike_N"/>
</dbReference>
<evidence type="ECO:0000313" key="2">
    <source>
        <dbReference type="EMBL" id="CAD6001563.1"/>
    </source>
</evidence>
<dbReference type="SUPFAM" id="SSF51327">
    <property type="entry name" value="Head-binding domain of phage P22 tailspike protein"/>
    <property type="match status" value="1"/>
</dbReference>
<evidence type="ECO:0000259" key="1">
    <source>
        <dbReference type="Pfam" id="PF09008"/>
    </source>
</evidence>
<proteinExistence type="predicted"/>
<dbReference type="InterPro" id="IPR036730">
    <property type="entry name" value="P22_tailspike_N_sf"/>
</dbReference>
<gene>
    <name evidence="2" type="ORF">ETECE562_01607</name>
</gene>
<dbReference type="FunFam" id="2.170.14.10:FF:000001">
    <property type="entry name" value="Tail spike protein"/>
    <property type="match status" value="1"/>
</dbReference>
<protein>
    <submittedName>
        <fullName evidence="2">Putative tail spike protein,Head binding</fullName>
    </submittedName>
</protein>
<dbReference type="RefSeq" id="WP_000182088.1">
    <property type="nucleotide sequence ID" value="NZ_BDOV01000086.1"/>
</dbReference>
<sequence length="615" mass="67407">MTNITPNVVIGMPSQLFTMARSFKAVANGKIYIGKIDTDPVNHENQIQVYVENEDGSHVPVSQPIIINAAGYPVYNGQIAKFVTVQGHSMAVYDAYGAQQFYFPNVLKYDPDQLSKSLAGPDGTENIGYEDGTLKDKITSIDDEFINVRKSIDVNFVTSIIPPTSPTITTHIKAIVKDENSNDFYIISKRCHGKGKYISHRVTNEVSPSDSNNYGGASPFRPGSVYMVSDAVIAKLSPHTKSDTGVSLSSFTESQISTLYGFSKTDDAIHAETEQGDFTLNTPQVYSISTNAYVTYRLTNSIAHVRLACSNASSKSVTISISRNNADWITQKIVDTKTLPGGQPPLPIDIEINGLGGTWYLKVENTDKTTLQPANLVGLNVFSLGCCELLDYDNFIATITPFVNGEPSYYFGGNGATEFAAKELSTGKFFGTYHGGHSDFLQRLRTENASYNLDSGYAPKLLLSRHVTLHTASTLTVSSSTYSYVAETIFGDGANVTNYAINKTSGDDIICERVYTHMATSARNFNWIHLPILIRKEDDGDVVVGQCGFMQQFRAIDASTINCYFSQVNMSDNGYGGGYISFQQSYNKQYYGPIFSSVNGARLPEGMFTTGKEFF</sequence>